<sequence length="79" mass="8955">MAIKKRPEATTFRVAGTRKTMSESLAVAIAQECGRPIKVSDVLNFVLDKYLTPSIVDEFVENELRKKMERAEKKEIKNG</sequence>
<reference evidence="1 2" key="1">
    <citation type="submission" date="2016-10" db="EMBL/GenBank/DDBJ databases">
        <title>Rodentibacter gen. nov. and new species.</title>
        <authorList>
            <person name="Christensen H."/>
        </authorList>
    </citation>
    <scope>NUCLEOTIDE SEQUENCE [LARGE SCALE GENOMIC DNA]</scope>
    <source>
        <strain evidence="1 2">H1987082031</strain>
    </source>
</reference>
<gene>
    <name evidence="1" type="ORF">BKK52_11335</name>
</gene>
<accession>A0A1V3IW45</accession>
<dbReference type="AlphaFoldDB" id="A0A1V3IW45"/>
<name>A0A1V3IW45_9PAST</name>
<dbReference type="EMBL" id="MLHL01000071">
    <property type="protein sequence ID" value="OOF46514.1"/>
    <property type="molecule type" value="Genomic_DNA"/>
</dbReference>
<dbReference type="Proteomes" id="UP000189161">
    <property type="component" value="Unassembled WGS sequence"/>
</dbReference>
<comment type="caution">
    <text evidence="1">The sequence shown here is derived from an EMBL/GenBank/DDBJ whole genome shotgun (WGS) entry which is preliminary data.</text>
</comment>
<evidence type="ECO:0000313" key="2">
    <source>
        <dbReference type="Proteomes" id="UP000189161"/>
    </source>
</evidence>
<organism evidence="1 2">
    <name type="scientific">Rodentibacter trehalosifermentans</name>
    <dbReference type="NCBI Taxonomy" id="1908263"/>
    <lineage>
        <taxon>Bacteria</taxon>
        <taxon>Pseudomonadati</taxon>
        <taxon>Pseudomonadota</taxon>
        <taxon>Gammaproteobacteria</taxon>
        <taxon>Pasteurellales</taxon>
        <taxon>Pasteurellaceae</taxon>
        <taxon>Rodentibacter</taxon>
    </lineage>
</organism>
<evidence type="ECO:0000313" key="1">
    <source>
        <dbReference type="EMBL" id="OOF46514.1"/>
    </source>
</evidence>
<proteinExistence type="predicted"/>
<keyword evidence="2" id="KW-1185">Reference proteome</keyword>
<dbReference type="RefSeq" id="WP_077478737.1">
    <property type="nucleotide sequence ID" value="NZ_MLHL01000071.1"/>
</dbReference>
<protein>
    <submittedName>
        <fullName evidence="1">Uncharacterized protein</fullName>
    </submittedName>
</protein>